<dbReference type="AlphaFoldDB" id="A0A9W9UWQ1"/>
<reference evidence="2" key="1">
    <citation type="submission" date="2022-12" db="EMBL/GenBank/DDBJ databases">
        <authorList>
            <person name="Petersen C."/>
        </authorList>
    </citation>
    <scope>NUCLEOTIDE SEQUENCE</scope>
    <source>
        <strain evidence="2">IBT 3081</strain>
    </source>
</reference>
<comment type="caution">
    <text evidence="2">The sequence shown here is derived from an EMBL/GenBank/DDBJ whole genome shotgun (WGS) entry which is preliminary data.</text>
</comment>
<organism evidence="2 3">
    <name type="scientific">Penicillium concentricum</name>
    <dbReference type="NCBI Taxonomy" id="293559"/>
    <lineage>
        <taxon>Eukaryota</taxon>
        <taxon>Fungi</taxon>
        <taxon>Dikarya</taxon>
        <taxon>Ascomycota</taxon>
        <taxon>Pezizomycotina</taxon>
        <taxon>Eurotiomycetes</taxon>
        <taxon>Eurotiomycetidae</taxon>
        <taxon>Eurotiales</taxon>
        <taxon>Aspergillaceae</taxon>
        <taxon>Penicillium</taxon>
    </lineage>
</organism>
<feature type="region of interest" description="Disordered" evidence="1">
    <location>
        <begin position="34"/>
        <end position="54"/>
    </location>
</feature>
<reference evidence="2" key="2">
    <citation type="journal article" date="2023" name="IMA Fungus">
        <title>Comparative genomic study of the Penicillium genus elucidates a diverse pangenome and 15 lateral gene transfer events.</title>
        <authorList>
            <person name="Petersen C."/>
            <person name="Sorensen T."/>
            <person name="Nielsen M.R."/>
            <person name="Sondergaard T.E."/>
            <person name="Sorensen J.L."/>
            <person name="Fitzpatrick D.A."/>
            <person name="Frisvad J.C."/>
            <person name="Nielsen K.L."/>
        </authorList>
    </citation>
    <scope>NUCLEOTIDE SEQUENCE</scope>
    <source>
        <strain evidence="2">IBT 3081</strain>
    </source>
</reference>
<evidence type="ECO:0000313" key="2">
    <source>
        <dbReference type="EMBL" id="KAJ5360338.1"/>
    </source>
</evidence>
<protein>
    <submittedName>
        <fullName evidence="2">Uncharacterized protein</fullName>
    </submittedName>
</protein>
<dbReference type="EMBL" id="JAPZBT010000004">
    <property type="protein sequence ID" value="KAJ5360338.1"/>
    <property type="molecule type" value="Genomic_DNA"/>
</dbReference>
<evidence type="ECO:0000256" key="1">
    <source>
        <dbReference type="SAM" id="MobiDB-lite"/>
    </source>
</evidence>
<keyword evidence="3" id="KW-1185">Reference proteome</keyword>
<dbReference type="OrthoDB" id="4062651at2759"/>
<evidence type="ECO:0000313" key="3">
    <source>
        <dbReference type="Proteomes" id="UP001147752"/>
    </source>
</evidence>
<accession>A0A9W9UWQ1</accession>
<gene>
    <name evidence="2" type="ORF">N7517_009529</name>
</gene>
<sequence>MALRLWTCYRNKFSGIEWQFSELASGIKRLLNERTEPERSDSMESRQEGDSEEFLSKKEFCQSLEKRRLLDLLSSGEPEQIGFTFDWYRHSI</sequence>
<dbReference type="RefSeq" id="XP_056575824.1">
    <property type="nucleotide sequence ID" value="XM_056727252.1"/>
</dbReference>
<dbReference type="Proteomes" id="UP001147752">
    <property type="component" value="Unassembled WGS sequence"/>
</dbReference>
<dbReference type="GeneID" id="81466435"/>
<name>A0A9W9UWQ1_9EURO</name>
<proteinExistence type="predicted"/>